<sequence>MAKVVALIALAAVISAVVVCRPHWLSENAFLRDFVNHEVLALMAVVLTVTLASVANIHIALNRIVARRFGGNVDLKRAAGEVKREMKDNAWYIFWGFVLTIVVLLVKGLNTNDQLIVAISNGAVVWVLFLFILCMHDIYKVIFGIVDLEMEVGADQSDGEDYTSESPEVGQD</sequence>
<evidence type="ECO:0000313" key="3">
    <source>
        <dbReference type="Proteomes" id="UP001227126"/>
    </source>
</evidence>
<feature type="transmembrane region" description="Helical" evidence="1">
    <location>
        <begin position="90"/>
        <end position="109"/>
    </location>
</feature>
<keyword evidence="1" id="KW-0472">Membrane</keyword>
<accession>A0ABT7FFK9</accession>
<keyword evidence="1" id="KW-0812">Transmembrane</keyword>
<gene>
    <name evidence="2" type="ORF">QO034_12410</name>
</gene>
<evidence type="ECO:0000256" key="1">
    <source>
        <dbReference type="SAM" id="Phobius"/>
    </source>
</evidence>
<reference evidence="2 3" key="1">
    <citation type="submission" date="2023-05" db="EMBL/GenBank/DDBJ databases">
        <title>Sedimentitalea sp. nov. JM2-8.</title>
        <authorList>
            <person name="Huang J."/>
        </authorList>
    </citation>
    <scope>NUCLEOTIDE SEQUENCE [LARGE SCALE GENOMIC DNA]</scope>
    <source>
        <strain evidence="2 3">JM2-8</strain>
    </source>
</reference>
<proteinExistence type="predicted"/>
<feature type="transmembrane region" description="Helical" evidence="1">
    <location>
        <begin position="115"/>
        <end position="135"/>
    </location>
</feature>
<keyword evidence="1" id="KW-1133">Transmembrane helix</keyword>
<evidence type="ECO:0000313" key="2">
    <source>
        <dbReference type="EMBL" id="MDK3073916.1"/>
    </source>
</evidence>
<feature type="transmembrane region" description="Helical" evidence="1">
    <location>
        <begin position="40"/>
        <end position="61"/>
    </location>
</feature>
<name>A0ABT7FFK9_9RHOB</name>
<protein>
    <submittedName>
        <fullName evidence="2">Uncharacterized protein</fullName>
    </submittedName>
</protein>
<dbReference type="EMBL" id="JASNJE010000014">
    <property type="protein sequence ID" value="MDK3073916.1"/>
    <property type="molecule type" value="Genomic_DNA"/>
</dbReference>
<dbReference type="RefSeq" id="WP_284485853.1">
    <property type="nucleotide sequence ID" value="NZ_JASNJE010000014.1"/>
</dbReference>
<keyword evidence="3" id="KW-1185">Reference proteome</keyword>
<organism evidence="2 3">
    <name type="scientific">Sedimentitalea xiamensis</name>
    <dbReference type="NCBI Taxonomy" id="3050037"/>
    <lineage>
        <taxon>Bacteria</taxon>
        <taxon>Pseudomonadati</taxon>
        <taxon>Pseudomonadota</taxon>
        <taxon>Alphaproteobacteria</taxon>
        <taxon>Rhodobacterales</taxon>
        <taxon>Paracoccaceae</taxon>
        <taxon>Sedimentitalea</taxon>
    </lineage>
</organism>
<comment type="caution">
    <text evidence="2">The sequence shown here is derived from an EMBL/GenBank/DDBJ whole genome shotgun (WGS) entry which is preliminary data.</text>
</comment>
<dbReference type="Proteomes" id="UP001227126">
    <property type="component" value="Unassembled WGS sequence"/>
</dbReference>